<dbReference type="KEGG" id="thig:FE785_08895"/>
<name>A0A4P9K6Q0_9GAMM</name>
<dbReference type="AlphaFoldDB" id="A0A4P9K6Q0"/>
<gene>
    <name evidence="1" type="ORF">FE785_08895</name>
</gene>
<dbReference type="EMBL" id="CP040602">
    <property type="protein sequence ID" value="QCU90735.1"/>
    <property type="molecule type" value="Genomic_DNA"/>
</dbReference>
<evidence type="ECO:0000313" key="2">
    <source>
        <dbReference type="Proteomes" id="UP000304864"/>
    </source>
</evidence>
<organism evidence="1 2">
    <name type="scientific">Thiomicrorhabdus sediminis</name>
    <dbReference type="NCBI Taxonomy" id="2580412"/>
    <lineage>
        <taxon>Bacteria</taxon>
        <taxon>Pseudomonadati</taxon>
        <taxon>Pseudomonadota</taxon>
        <taxon>Gammaproteobacteria</taxon>
        <taxon>Thiotrichales</taxon>
        <taxon>Piscirickettsiaceae</taxon>
        <taxon>Thiomicrorhabdus</taxon>
    </lineage>
</organism>
<accession>A0A4P9K6Q0</accession>
<dbReference type="OrthoDB" id="8527830at2"/>
<dbReference type="RefSeq" id="WP_138565409.1">
    <property type="nucleotide sequence ID" value="NZ_CP040602.1"/>
</dbReference>
<protein>
    <submittedName>
        <fullName evidence="1">Tryptophan synthase subunit beta like protein</fullName>
    </submittedName>
</protein>
<keyword evidence="2" id="KW-1185">Reference proteome</keyword>
<reference evidence="1 2" key="1">
    <citation type="submission" date="2019-05" db="EMBL/GenBank/DDBJ databases">
        <title>Thiomicrorhabdus sediminis sp. nov, a novel sulfur-oxidizing bacterium isolated from coastal sediment.</title>
        <authorList>
            <person name="Liu X."/>
        </authorList>
    </citation>
    <scope>NUCLEOTIDE SEQUENCE [LARGE SCALE GENOMIC DNA]</scope>
    <source>
        <strain evidence="1 2">G1</strain>
    </source>
</reference>
<proteinExistence type="predicted"/>
<sequence length="117" mass="13518">MYVRRNENGQIQAISQQQSEEFSEWQPLYCNEVQQFLAEGGETLEDAKSLLQHSDEGFIRVLEDLIELLTLKGIIQFTELPSEVQKKLITRKSVRAQANKLVLFEEDHQSGEIKLPE</sequence>
<evidence type="ECO:0000313" key="1">
    <source>
        <dbReference type="EMBL" id="QCU90735.1"/>
    </source>
</evidence>
<dbReference type="Proteomes" id="UP000304864">
    <property type="component" value="Chromosome"/>
</dbReference>